<keyword evidence="4" id="KW-1185">Reference proteome</keyword>
<reference evidence="3 4" key="1">
    <citation type="submission" date="2023-11" db="EMBL/GenBank/DDBJ databases">
        <title>MicrobeMod: A computational toolkit for identifying prokaryotic methylation and restriction-modification with nanopore sequencing.</title>
        <authorList>
            <person name="Crits-Christoph A."/>
            <person name="Kang S.C."/>
            <person name="Lee H."/>
            <person name="Ostrov N."/>
        </authorList>
    </citation>
    <scope>NUCLEOTIDE SEQUENCE [LARGE SCALE GENOMIC DNA]</scope>
    <source>
        <strain evidence="3 4">DSMZ 16071</strain>
    </source>
</reference>
<dbReference type="InterPro" id="IPR057727">
    <property type="entry name" value="WCX_dom"/>
</dbReference>
<evidence type="ECO:0000259" key="1">
    <source>
        <dbReference type="Pfam" id="PF13280"/>
    </source>
</evidence>
<dbReference type="Proteomes" id="UP001324185">
    <property type="component" value="Chromosome"/>
</dbReference>
<evidence type="ECO:0000313" key="4">
    <source>
        <dbReference type="Proteomes" id="UP001324185"/>
    </source>
</evidence>
<proteinExistence type="predicted"/>
<feature type="domain" description="WCX" evidence="2">
    <location>
        <begin position="258"/>
        <end position="331"/>
    </location>
</feature>
<feature type="domain" description="WYL" evidence="1">
    <location>
        <begin position="156"/>
        <end position="225"/>
    </location>
</feature>
<organism evidence="3 4">
    <name type="scientific">Kangiella aquimarina</name>
    <dbReference type="NCBI Taxonomy" id="261965"/>
    <lineage>
        <taxon>Bacteria</taxon>
        <taxon>Pseudomonadati</taxon>
        <taxon>Pseudomonadota</taxon>
        <taxon>Gammaproteobacteria</taxon>
        <taxon>Kangiellales</taxon>
        <taxon>Kangiellaceae</taxon>
        <taxon>Kangiella</taxon>
    </lineage>
</organism>
<dbReference type="Pfam" id="PF25583">
    <property type="entry name" value="WCX"/>
    <property type="match status" value="1"/>
</dbReference>
<dbReference type="PROSITE" id="PS52050">
    <property type="entry name" value="WYL"/>
    <property type="match status" value="1"/>
</dbReference>
<dbReference type="PANTHER" id="PTHR34580">
    <property type="match status" value="1"/>
</dbReference>
<sequence>MAVKELSQIERQLAILRRIPTEPQKVTVNDLIEYLETSHNLGNLSKRSIQRDMAMLERVFGVHVKTMGRENYYYFPQGSHISLKKMGPDLALGFLLMEKYTHSLLPEASLDALAPYFKEAKLALKNEKYKYADWEKRVAIYPKVYPLEPAKFNANHLLDIYKALLLNKQFKMNYTKKGGETKDYIVSAQGVVQQEQVSYLIATYEGQKAEGLIQFAIHRINNIEILDSSPKRVAGFDIREYLEQGGLDISLYDDQCIELIFNRSTAQHLNETPLAKDQTLTELIDGRVRVTATINITQSIKWWLLGFGDQVEVIRPKAFRDDMKKTVQGMMQLYSHKSL</sequence>
<dbReference type="InterPro" id="IPR051534">
    <property type="entry name" value="CBASS_pafABC_assoc_protein"/>
</dbReference>
<dbReference type="PANTHER" id="PTHR34580:SF1">
    <property type="entry name" value="PROTEIN PAFC"/>
    <property type="match status" value="1"/>
</dbReference>
<evidence type="ECO:0000259" key="2">
    <source>
        <dbReference type="Pfam" id="PF25583"/>
    </source>
</evidence>
<dbReference type="EMBL" id="CP140158">
    <property type="protein sequence ID" value="WQG84299.1"/>
    <property type="molecule type" value="Genomic_DNA"/>
</dbReference>
<gene>
    <name evidence="3" type="ORF">SR900_07435</name>
</gene>
<accession>A0ABZ0X1N2</accession>
<evidence type="ECO:0000313" key="3">
    <source>
        <dbReference type="EMBL" id="WQG84299.1"/>
    </source>
</evidence>
<dbReference type="Pfam" id="PF13280">
    <property type="entry name" value="WYL"/>
    <property type="match status" value="1"/>
</dbReference>
<protein>
    <submittedName>
        <fullName evidence="3">WYL domain-containing protein</fullName>
    </submittedName>
</protein>
<dbReference type="RefSeq" id="WP_018624766.1">
    <property type="nucleotide sequence ID" value="NZ_CP140158.1"/>
</dbReference>
<name>A0ABZ0X1N2_9GAMM</name>
<dbReference type="InterPro" id="IPR026881">
    <property type="entry name" value="WYL_dom"/>
</dbReference>